<comment type="caution">
    <text evidence="2">The sequence shown here is derived from an EMBL/GenBank/DDBJ whole genome shotgun (WGS) entry which is preliminary data.</text>
</comment>
<feature type="signal peptide" evidence="1">
    <location>
        <begin position="1"/>
        <end position="27"/>
    </location>
</feature>
<feature type="chain" id="PRO_5047307621" description="Outer membrane beta-barrel porin/alpha-amylase" evidence="1">
    <location>
        <begin position="28"/>
        <end position="270"/>
    </location>
</feature>
<organism evidence="2 3">
    <name type="scientific">Novosphingobium ovatum</name>
    <dbReference type="NCBI Taxonomy" id="1908523"/>
    <lineage>
        <taxon>Bacteria</taxon>
        <taxon>Pseudomonadati</taxon>
        <taxon>Pseudomonadota</taxon>
        <taxon>Alphaproteobacteria</taxon>
        <taxon>Sphingomonadales</taxon>
        <taxon>Sphingomonadaceae</taxon>
        <taxon>Novosphingobium</taxon>
    </lineage>
</organism>
<keyword evidence="3" id="KW-1185">Reference proteome</keyword>
<accession>A0ABW9XDM4</accession>
<protein>
    <recommendedName>
        <fullName evidence="4">Outer membrane beta-barrel porin/alpha-amylase</fullName>
    </recommendedName>
</protein>
<dbReference type="Pfam" id="PF13557">
    <property type="entry name" value="Phenol_MetA_deg"/>
    <property type="match status" value="1"/>
</dbReference>
<dbReference type="InterPro" id="IPR025737">
    <property type="entry name" value="FApF"/>
</dbReference>
<reference evidence="3" key="1">
    <citation type="submission" date="2020-01" db="EMBL/GenBank/DDBJ databases">
        <title>Sphingomonas sp. strain CSW-10.</title>
        <authorList>
            <person name="Chen W.-M."/>
        </authorList>
    </citation>
    <scope>NUCLEOTIDE SEQUENCE [LARGE SCALE GENOMIC DNA]</scope>
    <source>
        <strain evidence="3">FSY-8</strain>
    </source>
</reference>
<evidence type="ECO:0008006" key="4">
    <source>
        <dbReference type="Google" id="ProtNLM"/>
    </source>
</evidence>
<name>A0ABW9XDM4_9SPHN</name>
<dbReference type="Proteomes" id="UP000753724">
    <property type="component" value="Unassembled WGS sequence"/>
</dbReference>
<dbReference type="EMBL" id="JAAAPO010000003">
    <property type="protein sequence ID" value="NBC36600.1"/>
    <property type="molecule type" value="Genomic_DNA"/>
</dbReference>
<evidence type="ECO:0000313" key="2">
    <source>
        <dbReference type="EMBL" id="NBC36600.1"/>
    </source>
</evidence>
<evidence type="ECO:0000256" key="1">
    <source>
        <dbReference type="SAM" id="SignalP"/>
    </source>
</evidence>
<sequence length="270" mass="28821">MMKSLFTRAALLGASVIAFGAAASAHAEERPFCSGRPGMGTSPCALSPGRVMLETGVDWQRIEDDTGLHDTTAFGQAILRVGVTSTMELNVGWNGFTTLRDRDQSGEVAVDHGAADALIALKYNLKNPDGSGVSIALYPFLTVPVGKRGIGLEHMSAGLVVPVTLPLPHEFSLDIQPQISAVVDDTSTGHNITWGTTVTLARPVTARLTLQAEVGWQRVETVERGESTAYVGFAGGYMLTPRLQLDVGINLRLLGQVADHQVFFGMSRLF</sequence>
<proteinExistence type="predicted"/>
<evidence type="ECO:0000313" key="3">
    <source>
        <dbReference type="Proteomes" id="UP000753724"/>
    </source>
</evidence>
<gene>
    <name evidence="2" type="ORF">GTZ99_08520</name>
</gene>
<keyword evidence="1" id="KW-0732">Signal</keyword>